<evidence type="ECO:0000256" key="1">
    <source>
        <dbReference type="SAM" id="MobiDB-lite"/>
    </source>
</evidence>
<evidence type="ECO:0000256" key="2">
    <source>
        <dbReference type="SAM" id="Phobius"/>
    </source>
</evidence>
<dbReference type="RefSeq" id="WP_125468881.1">
    <property type="nucleotide sequence ID" value="NZ_FXAM01000001.1"/>
</dbReference>
<keyword evidence="2" id="KW-0472">Membrane</keyword>
<reference evidence="3 4" key="1">
    <citation type="submission" date="2016-12" db="EMBL/GenBank/DDBJ databases">
        <authorList>
            <person name="Song W.-J."/>
            <person name="Kurnit D.M."/>
        </authorList>
    </citation>
    <scope>NUCLEOTIDE SEQUENCE [LARGE SCALE GENOMIC DNA]</scope>
    <source>
        <strain evidence="3 4">175</strain>
    </source>
</reference>
<accession>A0A1Y6D297</accession>
<dbReference type="AlphaFoldDB" id="A0A1Y6D297"/>
<proteinExistence type="predicted"/>
<feature type="region of interest" description="Disordered" evidence="1">
    <location>
        <begin position="1"/>
        <end position="43"/>
    </location>
</feature>
<keyword evidence="2" id="KW-0812">Transmembrane</keyword>
<name>A0A1Y6D297_9GAMM</name>
<dbReference type="EMBL" id="FXAM01000001">
    <property type="protein sequence ID" value="SMF94682.1"/>
    <property type="molecule type" value="Genomic_DNA"/>
</dbReference>
<keyword evidence="2" id="KW-1133">Transmembrane helix</keyword>
<organism evidence="3 4">
    <name type="scientific">Methylomagnum ishizawai</name>
    <dbReference type="NCBI Taxonomy" id="1760988"/>
    <lineage>
        <taxon>Bacteria</taxon>
        <taxon>Pseudomonadati</taxon>
        <taxon>Pseudomonadota</taxon>
        <taxon>Gammaproteobacteria</taxon>
        <taxon>Methylococcales</taxon>
        <taxon>Methylococcaceae</taxon>
        <taxon>Methylomagnum</taxon>
    </lineage>
</organism>
<evidence type="ECO:0000313" key="4">
    <source>
        <dbReference type="Proteomes" id="UP000192923"/>
    </source>
</evidence>
<dbReference type="OrthoDB" id="5569757at2"/>
<sequence length="133" mass="14371">MDAPVGIDRNTSLSESEPVVVQDGDAGATGRAGPVEPQAENVPVRDLPHDVGYLLLAGGLIGVVAPGILGLDMLALGTLILWPGNQRRVERWLQGDPSTPRFLRGSLKQVERFLDSLEKRYPRRDPSSKPGRP</sequence>
<protein>
    <recommendedName>
        <fullName evidence="5">Transmembrane protein (PGPGW)</fullName>
    </recommendedName>
</protein>
<keyword evidence="4" id="KW-1185">Reference proteome</keyword>
<dbReference type="Proteomes" id="UP000192923">
    <property type="component" value="Unassembled WGS sequence"/>
</dbReference>
<dbReference type="STRING" id="1760988.SAMN02949497_2008"/>
<evidence type="ECO:0008006" key="5">
    <source>
        <dbReference type="Google" id="ProtNLM"/>
    </source>
</evidence>
<evidence type="ECO:0000313" key="3">
    <source>
        <dbReference type="EMBL" id="SMF94682.1"/>
    </source>
</evidence>
<feature type="transmembrane region" description="Helical" evidence="2">
    <location>
        <begin position="53"/>
        <end position="82"/>
    </location>
</feature>
<gene>
    <name evidence="3" type="ORF">SAMN02949497_2008</name>
</gene>